<name>D1W2J6_9BACT</name>
<gene>
    <name evidence="10" type="ORF">HMPREF0650_0477</name>
</gene>
<dbReference type="Proteomes" id="UP000005283">
    <property type="component" value="Unassembled WGS sequence"/>
</dbReference>
<sequence>MMNRLYTTLVLMGTLLPVHAQTTLSLDSCRAMALRNNKQLNVAKLQQDVARNMRKSLRTKYLPKIDAMGGYEFVSKEISLLNDQQKAGFANLGTNISNGMGSNLSTMIGGLVQQGVLSPQMAQQLGSLMENLGAAIGQAGNAIGNSINEALKTDTRQVWAGTVMVKQPIYMGGAIIAANNIADINEQMAANGLSQRTQTTLYDIDHAYWLVVSLRQKQKLANSYQELVKKLSSDVQKMIEQGVATRADGLKVDVKVNEADMQVTQAENGVALAKMLLCQLCGLPLDENIQLADENAELLSPGVNSEANQAIDITTTRPELRLLQNAVDISKQNTRLIRAAYLPHVALTGGYFISNPNMFNGFQRKFSGAWNVGVIVQVPVWNWFEGAYKVRATKTATSIAELTMSDAQEKIELQIAQSRFKVKEANKKLAMAMKSVSSAEENLRSANLGFKEGVMESTDVMAAQTAWQKAQSQKIEAEVEVKLAQVNLNKALGILQ</sequence>
<organism evidence="10 11">
    <name type="scientific">Hoylesella buccalis ATCC 35310</name>
    <dbReference type="NCBI Taxonomy" id="679190"/>
    <lineage>
        <taxon>Bacteria</taxon>
        <taxon>Pseudomonadati</taxon>
        <taxon>Bacteroidota</taxon>
        <taxon>Bacteroidia</taxon>
        <taxon>Bacteroidales</taxon>
        <taxon>Prevotellaceae</taxon>
        <taxon>Hoylesella</taxon>
    </lineage>
</organism>
<evidence type="ECO:0000256" key="7">
    <source>
        <dbReference type="ARBA" id="ARBA00023237"/>
    </source>
</evidence>
<dbReference type="Gene3D" id="1.20.1600.10">
    <property type="entry name" value="Outer membrane efflux proteins (OEP)"/>
    <property type="match status" value="1"/>
</dbReference>
<keyword evidence="6" id="KW-0472">Membrane</keyword>
<evidence type="ECO:0000256" key="1">
    <source>
        <dbReference type="ARBA" id="ARBA00004442"/>
    </source>
</evidence>
<evidence type="ECO:0000256" key="9">
    <source>
        <dbReference type="SAM" id="SignalP"/>
    </source>
</evidence>
<dbReference type="GO" id="GO:1990281">
    <property type="term" value="C:efflux pump complex"/>
    <property type="evidence" value="ECO:0007669"/>
    <property type="project" value="TreeGrafter"/>
</dbReference>
<keyword evidence="8" id="KW-0175">Coiled coil</keyword>
<dbReference type="InterPro" id="IPR051906">
    <property type="entry name" value="TolC-like"/>
</dbReference>
<evidence type="ECO:0000256" key="6">
    <source>
        <dbReference type="ARBA" id="ARBA00023136"/>
    </source>
</evidence>
<evidence type="ECO:0000313" key="11">
    <source>
        <dbReference type="Proteomes" id="UP000005283"/>
    </source>
</evidence>
<comment type="similarity">
    <text evidence="2">Belongs to the outer membrane factor (OMF) (TC 1.B.17) family.</text>
</comment>
<evidence type="ECO:0000313" key="10">
    <source>
        <dbReference type="EMBL" id="EFA93243.1"/>
    </source>
</evidence>
<evidence type="ECO:0000256" key="4">
    <source>
        <dbReference type="ARBA" id="ARBA00022452"/>
    </source>
</evidence>
<dbReference type="Pfam" id="PF02321">
    <property type="entry name" value="OEP"/>
    <property type="match status" value="2"/>
</dbReference>
<dbReference type="EMBL" id="ADEG01000005">
    <property type="protein sequence ID" value="EFA93243.1"/>
    <property type="molecule type" value="Genomic_DNA"/>
</dbReference>
<evidence type="ECO:0000256" key="2">
    <source>
        <dbReference type="ARBA" id="ARBA00007613"/>
    </source>
</evidence>
<comment type="subcellular location">
    <subcellularLocation>
        <location evidence="1">Cell outer membrane</location>
    </subcellularLocation>
</comment>
<dbReference type="PANTHER" id="PTHR30026:SF20">
    <property type="entry name" value="OUTER MEMBRANE PROTEIN TOLC"/>
    <property type="match status" value="1"/>
</dbReference>
<feature type="chain" id="PRO_5003026711" evidence="9">
    <location>
        <begin position="21"/>
        <end position="496"/>
    </location>
</feature>
<reference evidence="10 11" key="1">
    <citation type="submission" date="2009-12" db="EMBL/GenBank/DDBJ databases">
        <title>Genome Sequence of Prevotella buccalis ATCC 35310.</title>
        <authorList>
            <person name="Durkin A.S."/>
            <person name="Madupu R."/>
            <person name="Torralba M."/>
            <person name="Methe B."/>
            <person name="Sutton G."/>
            <person name="Strausberg R.L."/>
            <person name="Nelson K.E."/>
        </authorList>
    </citation>
    <scope>NUCLEOTIDE SEQUENCE [LARGE SCALE GENOMIC DNA]</scope>
    <source>
        <strain evidence="10 11">ATCC 35310</strain>
    </source>
</reference>
<dbReference type="GO" id="GO:0015562">
    <property type="term" value="F:efflux transmembrane transporter activity"/>
    <property type="evidence" value="ECO:0007669"/>
    <property type="project" value="InterPro"/>
</dbReference>
<keyword evidence="5" id="KW-0812">Transmembrane</keyword>
<dbReference type="SUPFAM" id="SSF56954">
    <property type="entry name" value="Outer membrane efflux proteins (OEP)"/>
    <property type="match status" value="1"/>
</dbReference>
<comment type="caution">
    <text evidence="10">The sequence shown here is derived from an EMBL/GenBank/DDBJ whole genome shotgun (WGS) entry which is preliminary data.</text>
</comment>
<dbReference type="InterPro" id="IPR003423">
    <property type="entry name" value="OMP_efflux"/>
</dbReference>
<keyword evidence="3" id="KW-0813">Transport</keyword>
<evidence type="ECO:0000256" key="8">
    <source>
        <dbReference type="SAM" id="Coils"/>
    </source>
</evidence>
<dbReference type="GO" id="GO:0015288">
    <property type="term" value="F:porin activity"/>
    <property type="evidence" value="ECO:0007669"/>
    <property type="project" value="TreeGrafter"/>
</dbReference>
<feature type="coiled-coil region" evidence="8">
    <location>
        <begin position="214"/>
        <end position="241"/>
    </location>
</feature>
<keyword evidence="4" id="KW-1134">Transmembrane beta strand</keyword>
<accession>D1W2J6</accession>
<feature type="signal peptide" evidence="9">
    <location>
        <begin position="1"/>
        <end position="20"/>
    </location>
</feature>
<evidence type="ECO:0000256" key="5">
    <source>
        <dbReference type="ARBA" id="ARBA00022692"/>
    </source>
</evidence>
<dbReference type="eggNOG" id="COG1538">
    <property type="taxonomic scope" value="Bacteria"/>
</dbReference>
<keyword evidence="9" id="KW-0732">Signal</keyword>
<dbReference type="PANTHER" id="PTHR30026">
    <property type="entry name" value="OUTER MEMBRANE PROTEIN TOLC"/>
    <property type="match status" value="1"/>
</dbReference>
<keyword evidence="11" id="KW-1185">Reference proteome</keyword>
<dbReference type="AlphaFoldDB" id="D1W2J6"/>
<dbReference type="GO" id="GO:0009279">
    <property type="term" value="C:cell outer membrane"/>
    <property type="evidence" value="ECO:0007669"/>
    <property type="project" value="UniProtKB-SubCell"/>
</dbReference>
<proteinExistence type="inferred from homology"/>
<evidence type="ECO:0000256" key="3">
    <source>
        <dbReference type="ARBA" id="ARBA00022448"/>
    </source>
</evidence>
<dbReference type="STRING" id="679190.HMPREF0650_0477"/>
<keyword evidence="7" id="KW-0998">Cell outer membrane</keyword>
<protein>
    <submittedName>
        <fullName evidence="10">Outer membrane efflux protein</fullName>
    </submittedName>
</protein>